<evidence type="ECO:0000313" key="2">
    <source>
        <dbReference type="Proteomes" id="UP000593577"/>
    </source>
</evidence>
<sequence length="24" mass="2783">MMDLMNMKVSPNIKSLLLQRCGMK</sequence>
<dbReference type="EMBL" id="JABFAA010000003">
    <property type="protein sequence ID" value="MBA0678391.1"/>
    <property type="molecule type" value="Genomic_DNA"/>
</dbReference>
<gene>
    <name evidence="1" type="ORF">Goari_019743</name>
</gene>
<accession>A0A7J8WTK4</accession>
<evidence type="ECO:0000313" key="1">
    <source>
        <dbReference type="EMBL" id="MBA0678391.1"/>
    </source>
</evidence>
<proteinExistence type="predicted"/>
<keyword evidence="2" id="KW-1185">Reference proteome</keyword>
<organism evidence="1 2">
    <name type="scientific">Gossypium aridum</name>
    <name type="common">American cotton</name>
    <name type="synonym">Erioxylum aridum</name>
    <dbReference type="NCBI Taxonomy" id="34290"/>
    <lineage>
        <taxon>Eukaryota</taxon>
        <taxon>Viridiplantae</taxon>
        <taxon>Streptophyta</taxon>
        <taxon>Embryophyta</taxon>
        <taxon>Tracheophyta</taxon>
        <taxon>Spermatophyta</taxon>
        <taxon>Magnoliopsida</taxon>
        <taxon>eudicotyledons</taxon>
        <taxon>Gunneridae</taxon>
        <taxon>Pentapetalae</taxon>
        <taxon>rosids</taxon>
        <taxon>malvids</taxon>
        <taxon>Malvales</taxon>
        <taxon>Malvaceae</taxon>
        <taxon>Malvoideae</taxon>
        <taxon>Gossypium</taxon>
    </lineage>
</organism>
<protein>
    <submittedName>
        <fullName evidence="1">Uncharacterized protein</fullName>
    </submittedName>
</protein>
<dbReference type="Proteomes" id="UP000593577">
    <property type="component" value="Unassembled WGS sequence"/>
</dbReference>
<name>A0A7J8WTK4_GOSAI</name>
<comment type="caution">
    <text evidence="1">The sequence shown here is derived from an EMBL/GenBank/DDBJ whole genome shotgun (WGS) entry which is preliminary data.</text>
</comment>
<dbReference type="AlphaFoldDB" id="A0A7J8WTK4"/>
<reference evidence="1 2" key="1">
    <citation type="journal article" date="2019" name="Genome Biol. Evol.">
        <title>Insights into the evolution of the New World diploid cottons (Gossypium, subgenus Houzingenia) based on genome sequencing.</title>
        <authorList>
            <person name="Grover C.E."/>
            <person name="Arick M.A. 2nd"/>
            <person name="Thrash A."/>
            <person name="Conover J.L."/>
            <person name="Sanders W.S."/>
            <person name="Peterson D.G."/>
            <person name="Frelichowski J.E."/>
            <person name="Scheffler J.A."/>
            <person name="Scheffler B.E."/>
            <person name="Wendel J.F."/>
        </authorList>
    </citation>
    <scope>NUCLEOTIDE SEQUENCE [LARGE SCALE GENOMIC DNA]</scope>
    <source>
        <strain evidence="1">185</strain>
        <tissue evidence="1">Leaf</tissue>
    </source>
</reference>